<dbReference type="InterPro" id="IPR029787">
    <property type="entry name" value="Nucleotide_cyclase"/>
</dbReference>
<dbReference type="Gene3D" id="3.30.70.270">
    <property type="match status" value="1"/>
</dbReference>
<evidence type="ECO:0000313" key="2">
    <source>
        <dbReference type="EMBL" id="RAU20553.1"/>
    </source>
</evidence>
<dbReference type="PROSITE" id="PS50887">
    <property type="entry name" value="GGDEF"/>
    <property type="match status" value="1"/>
</dbReference>
<proteinExistence type="predicted"/>
<dbReference type="Pfam" id="PF00990">
    <property type="entry name" value="GGDEF"/>
    <property type="match status" value="1"/>
</dbReference>
<sequence>MKIDIDHFKEVNDRHGHDAGDDVLPLFVAVAQAKLGLDGHGLSVTVSVGAVVGTHTVEDAFDRAPA</sequence>
<evidence type="ECO:0000259" key="1">
    <source>
        <dbReference type="PROSITE" id="PS50887"/>
    </source>
</evidence>
<evidence type="ECO:0000313" key="3">
    <source>
        <dbReference type="Proteomes" id="UP000251075"/>
    </source>
</evidence>
<keyword evidence="3" id="KW-1185">Reference proteome</keyword>
<dbReference type="EMBL" id="PGTO01000021">
    <property type="protein sequence ID" value="RAU20553.1"/>
    <property type="molecule type" value="Genomic_DNA"/>
</dbReference>
<dbReference type="AlphaFoldDB" id="A0A364NTZ8"/>
<dbReference type="RefSeq" id="WP_112146996.1">
    <property type="nucleotide sequence ID" value="NZ_PGTO01000021.1"/>
</dbReference>
<feature type="domain" description="GGDEF" evidence="1">
    <location>
        <begin position="1"/>
        <end position="66"/>
    </location>
</feature>
<protein>
    <recommendedName>
        <fullName evidence="1">GGDEF domain-containing protein</fullName>
    </recommendedName>
</protein>
<name>A0A364NTZ8_9PROT</name>
<organism evidence="2 3">
    <name type="scientific">Paramagnetospirillum kuznetsovii</name>
    <dbReference type="NCBI Taxonomy" id="2053833"/>
    <lineage>
        <taxon>Bacteria</taxon>
        <taxon>Pseudomonadati</taxon>
        <taxon>Pseudomonadota</taxon>
        <taxon>Alphaproteobacteria</taxon>
        <taxon>Rhodospirillales</taxon>
        <taxon>Magnetospirillaceae</taxon>
        <taxon>Paramagnetospirillum</taxon>
    </lineage>
</organism>
<dbReference type="InterPro" id="IPR043128">
    <property type="entry name" value="Rev_trsase/Diguanyl_cyclase"/>
</dbReference>
<accession>A0A364NTZ8</accession>
<reference evidence="2 3" key="1">
    <citation type="submission" date="2017-11" db="EMBL/GenBank/DDBJ databases">
        <title>Draft genome sequence of magnetotactic bacterium Magnetospirillum kuznetsovii LBB-42.</title>
        <authorList>
            <person name="Grouzdev D.S."/>
            <person name="Rysina M.S."/>
            <person name="Baslerov R.V."/>
            <person name="Koziaeva V."/>
        </authorList>
    </citation>
    <scope>NUCLEOTIDE SEQUENCE [LARGE SCALE GENOMIC DNA]</scope>
    <source>
        <strain evidence="2 3">LBB-42</strain>
    </source>
</reference>
<dbReference type="SUPFAM" id="SSF55073">
    <property type="entry name" value="Nucleotide cyclase"/>
    <property type="match status" value="1"/>
</dbReference>
<dbReference type="OrthoDB" id="9812260at2"/>
<dbReference type="InterPro" id="IPR000160">
    <property type="entry name" value="GGDEF_dom"/>
</dbReference>
<dbReference type="Proteomes" id="UP000251075">
    <property type="component" value="Unassembled WGS sequence"/>
</dbReference>
<gene>
    <name evidence="2" type="ORF">CU669_17825</name>
</gene>
<comment type="caution">
    <text evidence="2">The sequence shown here is derived from an EMBL/GenBank/DDBJ whole genome shotgun (WGS) entry which is preliminary data.</text>
</comment>